<sequence length="330" mass="35553">MEVDETLGKILLGTFFAIMLYGITVTQTYIYSNTSGEDRLVLKSLVAGVFVLETIHSGICIYNIYITAVSNFGDFSSPGKIYWSEPALMLTGILLMFSVHCFFVRRVWKIPGNTSIITAVISFLALSHLAFGLANCAVAYGFDTWDEFRASQVSLVVVCGGLGSSLTADVLIAGFLFCYLHRARRGRKNLEYVVSISDHGKFVGGIDRLILYIVATGVLTAITSAGTIVAFAADKHDGMFLGLATIQSKVYANSLLANLNSRRSIRDKLSPNSSHSTDEEMVFAASVLPVGTNSVSTTPRSGLTGDRTVPELECAEQQLSEKGTGAGQPL</sequence>
<evidence type="ECO:0000313" key="2">
    <source>
        <dbReference type="Proteomes" id="UP000814140"/>
    </source>
</evidence>
<gene>
    <name evidence="1" type="ORF">BV25DRAFT_1913604</name>
</gene>
<keyword evidence="2" id="KW-1185">Reference proteome</keyword>
<protein>
    <submittedName>
        <fullName evidence="1">Uncharacterized protein</fullName>
    </submittedName>
</protein>
<accession>A0ACB8TAL6</accession>
<proteinExistence type="predicted"/>
<reference evidence="1" key="1">
    <citation type="submission" date="2021-03" db="EMBL/GenBank/DDBJ databases">
        <authorList>
            <consortium name="DOE Joint Genome Institute"/>
            <person name="Ahrendt S."/>
            <person name="Looney B.P."/>
            <person name="Miyauchi S."/>
            <person name="Morin E."/>
            <person name="Drula E."/>
            <person name="Courty P.E."/>
            <person name="Chicoki N."/>
            <person name="Fauchery L."/>
            <person name="Kohler A."/>
            <person name="Kuo A."/>
            <person name="Labutti K."/>
            <person name="Pangilinan J."/>
            <person name="Lipzen A."/>
            <person name="Riley R."/>
            <person name="Andreopoulos W."/>
            <person name="He G."/>
            <person name="Johnson J."/>
            <person name="Barry K.W."/>
            <person name="Grigoriev I.V."/>
            <person name="Nagy L."/>
            <person name="Hibbett D."/>
            <person name="Henrissat B."/>
            <person name="Matheny P.B."/>
            <person name="Labbe J."/>
            <person name="Martin F."/>
        </authorList>
    </citation>
    <scope>NUCLEOTIDE SEQUENCE</scope>
    <source>
        <strain evidence="1">HHB10654</strain>
    </source>
</reference>
<comment type="caution">
    <text evidence="1">The sequence shown here is derived from an EMBL/GenBank/DDBJ whole genome shotgun (WGS) entry which is preliminary data.</text>
</comment>
<dbReference type="EMBL" id="MU277195">
    <property type="protein sequence ID" value="KAI0065585.1"/>
    <property type="molecule type" value="Genomic_DNA"/>
</dbReference>
<name>A0ACB8TAL6_9AGAM</name>
<reference evidence="1" key="2">
    <citation type="journal article" date="2022" name="New Phytol.">
        <title>Evolutionary transition to the ectomycorrhizal habit in the genomes of a hyperdiverse lineage of mushroom-forming fungi.</title>
        <authorList>
            <person name="Looney B."/>
            <person name="Miyauchi S."/>
            <person name="Morin E."/>
            <person name="Drula E."/>
            <person name="Courty P.E."/>
            <person name="Kohler A."/>
            <person name="Kuo A."/>
            <person name="LaButti K."/>
            <person name="Pangilinan J."/>
            <person name="Lipzen A."/>
            <person name="Riley R."/>
            <person name="Andreopoulos W."/>
            <person name="He G."/>
            <person name="Johnson J."/>
            <person name="Nolan M."/>
            <person name="Tritt A."/>
            <person name="Barry K.W."/>
            <person name="Grigoriev I.V."/>
            <person name="Nagy L.G."/>
            <person name="Hibbett D."/>
            <person name="Henrissat B."/>
            <person name="Matheny P.B."/>
            <person name="Labbe J."/>
            <person name="Martin F.M."/>
        </authorList>
    </citation>
    <scope>NUCLEOTIDE SEQUENCE</scope>
    <source>
        <strain evidence="1">HHB10654</strain>
    </source>
</reference>
<evidence type="ECO:0000313" key="1">
    <source>
        <dbReference type="EMBL" id="KAI0065585.1"/>
    </source>
</evidence>
<dbReference type="Proteomes" id="UP000814140">
    <property type="component" value="Unassembled WGS sequence"/>
</dbReference>
<organism evidence="1 2">
    <name type="scientific">Artomyces pyxidatus</name>
    <dbReference type="NCBI Taxonomy" id="48021"/>
    <lineage>
        <taxon>Eukaryota</taxon>
        <taxon>Fungi</taxon>
        <taxon>Dikarya</taxon>
        <taxon>Basidiomycota</taxon>
        <taxon>Agaricomycotina</taxon>
        <taxon>Agaricomycetes</taxon>
        <taxon>Russulales</taxon>
        <taxon>Auriscalpiaceae</taxon>
        <taxon>Artomyces</taxon>
    </lineage>
</organism>